<dbReference type="STRING" id="10181.G5AR10"/>
<dbReference type="AlphaFoldDB" id="G5AR10"/>
<dbReference type="EMBL" id="JH166510">
    <property type="protein sequence ID" value="EHA99470.1"/>
    <property type="molecule type" value="Genomic_DNA"/>
</dbReference>
<organism evidence="1 2">
    <name type="scientific">Heterocephalus glaber</name>
    <name type="common">Naked mole rat</name>
    <dbReference type="NCBI Taxonomy" id="10181"/>
    <lineage>
        <taxon>Eukaryota</taxon>
        <taxon>Metazoa</taxon>
        <taxon>Chordata</taxon>
        <taxon>Craniata</taxon>
        <taxon>Vertebrata</taxon>
        <taxon>Euteleostomi</taxon>
        <taxon>Mammalia</taxon>
        <taxon>Eutheria</taxon>
        <taxon>Euarchontoglires</taxon>
        <taxon>Glires</taxon>
        <taxon>Rodentia</taxon>
        <taxon>Hystricomorpha</taxon>
        <taxon>Bathyergidae</taxon>
        <taxon>Heterocephalus</taxon>
    </lineage>
</organism>
<dbReference type="InParanoid" id="G5AR10"/>
<dbReference type="Proteomes" id="UP000006813">
    <property type="component" value="Unassembled WGS sequence"/>
</dbReference>
<accession>G5AR10</accession>
<name>G5AR10_HETGA</name>
<gene>
    <name evidence="1" type="ORF">GW7_05981</name>
</gene>
<evidence type="ECO:0000313" key="1">
    <source>
        <dbReference type="EMBL" id="EHA99470.1"/>
    </source>
</evidence>
<evidence type="ECO:0000313" key="2">
    <source>
        <dbReference type="Proteomes" id="UP000006813"/>
    </source>
</evidence>
<sequence length="136" mass="15174">MVPGPGELWAHGVHEAQWRWRRRLLRLLAAGSGAAANGGSTDSPFTSLPVREEMMGKYSNLSLESHNISLTEHSIMPVEKNITLESSSVITLTCQYTTSGDLNSVNLTWKKDDELLKNFSLTITGNTVYRVHDHRH</sequence>
<proteinExistence type="predicted"/>
<reference evidence="1 2" key="1">
    <citation type="journal article" date="2011" name="Nature">
        <title>Genome sequencing reveals insights into physiology and longevity of the naked mole rat.</title>
        <authorList>
            <person name="Kim E.B."/>
            <person name="Fang X."/>
            <person name="Fushan A.A."/>
            <person name="Huang Z."/>
            <person name="Lobanov A.V."/>
            <person name="Han L."/>
            <person name="Marino S.M."/>
            <person name="Sun X."/>
            <person name="Turanov A.A."/>
            <person name="Yang P."/>
            <person name="Yim S.H."/>
            <person name="Zhao X."/>
            <person name="Kasaikina M.V."/>
            <person name="Stoletzki N."/>
            <person name="Peng C."/>
            <person name="Polak P."/>
            <person name="Xiong Z."/>
            <person name="Kiezun A."/>
            <person name="Zhu Y."/>
            <person name="Chen Y."/>
            <person name="Kryukov G.V."/>
            <person name="Zhang Q."/>
            <person name="Peshkin L."/>
            <person name="Yang L."/>
            <person name="Bronson R.T."/>
            <person name="Buffenstein R."/>
            <person name="Wang B."/>
            <person name="Han C."/>
            <person name="Li Q."/>
            <person name="Chen L."/>
            <person name="Zhao W."/>
            <person name="Sunyaev S.R."/>
            <person name="Park T.J."/>
            <person name="Zhang G."/>
            <person name="Wang J."/>
            <person name="Gladyshev V.N."/>
        </authorList>
    </citation>
    <scope>NUCLEOTIDE SEQUENCE [LARGE SCALE GENOMIC DNA]</scope>
</reference>
<protein>
    <submittedName>
        <fullName evidence="1">Embigin</fullName>
    </submittedName>
</protein>